<evidence type="ECO:0000313" key="2">
    <source>
        <dbReference type="Proteomes" id="UP000525565"/>
    </source>
</evidence>
<evidence type="ECO:0000313" key="1">
    <source>
        <dbReference type="EMBL" id="NWZ19750.1"/>
    </source>
</evidence>
<dbReference type="SUPFAM" id="SSF50249">
    <property type="entry name" value="Nucleic acid-binding proteins"/>
    <property type="match status" value="1"/>
</dbReference>
<dbReference type="Gene3D" id="2.40.50.140">
    <property type="entry name" value="Nucleic acid-binding proteins"/>
    <property type="match status" value="2"/>
</dbReference>
<dbReference type="InterPro" id="IPR012340">
    <property type="entry name" value="NA-bd_OB-fold"/>
</dbReference>
<protein>
    <submittedName>
        <fullName evidence="1">RADX protein</fullName>
    </submittedName>
</protein>
<dbReference type="AlphaFoldDB" id="A0A7K7KM03"/>
<name>A0A7K7KM03_9AVES</name>
<keyword evidence="2" id="KW-1185">Reference proteome</keyword>
<dbReference type="PANTHER" id="PTHR14944:SF2">
    <property type="entry name" value="RPA-RELATED PROTEIN RADX"/>
    <property type="match status" value="1"/>
</dbReference>
<feature type="non-terminal residue" evidence="1">
    <location>
        <position position="306"/>
    </location>
</feature>
<dbReference type="GO" id="GO:0003697">
    <property type="term" value="F:single-stranded DNA binding"/>
    <property type="evidence" value="ECO:0007669"/>
    <property type="project" value="InterPro"/>
</dbReference>
<accession>A0A7K7KM03</accession>
<gene>
    <name evidence="1" type="primary">Radx_1</name>
    <name evidence="1" type="ORF">ASASCU_R05142</name>
</gene>
<dbReference type="InterPro" id="IPR040893">
    <property type="entry name" value="RADX"/>
</dbReference>
<feature type="non-terminal residue" evidence="1">
    <location>
        <position position="1"/>
    </location>
</feature>
<comment type="caution">
    <text evidence="1">The sequence shown here is derived from an EMBL/GenBank/DDBJ whole genome shotgun (WGS) entry which is preliminary data.</text>
</comment>
<dbReference type="Pfam" id="PF17659">
    <property type="entry name" value="RADX"/>
    <property type="match status" value="1"/>
</dbReference>
<dbReference type="EMBL" id="VZSO01000029">
    <property type="protein sequence ID" value="NWZ19750.1"/>
    <property type="molecule type" value="Genomic_DNA"/>
</dbReference>
<proteinExistence type="predicted"/>
<organism evidence="1 2">
    <name type="scientific">Asarcornis scutulata</name>
    <dbReference type="NCBI Taxonomy" id="75869"/>
    <lineage>
        <taxon>Eukaryota</taxon>
        <taxon>Metazoa</taxon>
        <taxon>Chordata</taxon>
        <taxon>Craniata</taxon>
        <taxon>Vertebrata</taxon>
        <taxon>Euteleostomi</taxon>
        <taxon>Archelosauria</taxon>
        <taxon>Archosauria</taxon>
        <taxon>Dinosauria</taxon>
        <taxon>Saurischia</taxon>
        <taxon>Theropoda</taxon>
        <taxon>Coelurosauria</taxon>
        <taxon>Aves</taxon>
        <taxon>Neognathae</taxon>
        <taxon>Galloanserae</taxon>
        <taxon>Anseriformes</taxon>
        <taxon>Anatidae</taxon>
        <taxon>Anatinae</taxon>
        <taxon>Asarcornis</taxon>
    </lineage>
</organism>
<dbReference type="Proteomes" id="UP000525565">
    <property type="component" value="Unassembled WGS sequence"/>
</dbReference>
<reference evidence="1 2" key="1">
    <citation type="submission" date="2019-09" db="EMBL/GenBank/DDBJ databases">
        <title>Bird 10,000 Genomes (B10K) Project - Family phase.</title>
        <authorList>
            <person name="Zhang G."/>
        </authorList>
    </citation>
    <scope>NUCLEOTIDE SEQUENCE [LARGE SCALE GENOMIC DNA]</scope>
    <source>
        <strain evidence="1">OUT-0051</strain>
        <tissue evidence="1">Kidney</tissue>
    </source>
</reference>
<sequence>SKLTSLGHLEMTWRSRVHFHPLLVRVLHKSRLRYYGKPEKKMDVPYQAYFEVADSSGMISMVLWNSLCPEWYNSMKVGTVLLLEQYAIKNSYPFKTQPTPGDSQMKRFATIEISLNVRDPPTKISIIPEEMVKPEWGLPEVKYRFITRSELDNLPNNHSCDVIGLVTFVGRIERARKRERSEDFWLYRWAHAIDGTSEQPFILEIFATSQPDVFEHIHPMTYLVCTQMRVVRDLTDNPSSTIYLTTSNESQIFITGCHKGQPYTRDTKVKNFIHWTKTQSEADQMKKTVIGGYYPLPRPPNSFLKY</sequence>
<dbReference type="PANTHER" id="PTHR14944">
    <property type="entry name" value="RPA-RELATED PROTEIN RADX"/>
    <property type="match status" value="1"/>
</dbReference>